<dbReference type="RefSeq" id="WP_353544249.1">
    <property type="nucleotide sequence ID" value="NZ_BAABRN010000102.1"/>
</dbReference>
<keyword evidence="2" id="KW-1185">Reference proteome</keyword>
<sequence length="222" mass="25775">MDDIIHDLFEWSKAQHQEAEWESDMPTLTRRLGFNYRRHEYSFYDPDSRTIFVRYDATSQEARVDTAHELMHAVSMEGSPSYDAVLRYYHASVSNLDDHIEVVTDHGADRFLMPDGLVEEIVKKCGYTARAIWELSRFANVNIYTALRRFVHFRPDRRVAAFFSSGGYILGADARNLWLPFWLGDRIPEPHLLLEHGISTFNIPNCERQMLGVVLVDDFEAA</sequence>
<evidence type="ECO:0000313" key="1">
    <source>
        <dbReference type="EMBL" id="GAA5504282.1"/>
    </source>
</evidence>
<proteinExistence type="predicted"/>
<accession>A0ABP9VGE6</accession>
<dbReference type="EMBL" id="BAABRN010000102">
    <property type="protein sequence ID" value="GAA5504282.1"/>
    <property type="molecule type" value="Genomic_DNA"/>
</dbReference>
<reference evidence="1 2" key="1">
    <citation type="submission" date="2024-02" db="EMBL/GenBank/DDBJ databases">
        <title>Deinococcus xinjiangensis NBRC 107630.</title>
        <authorList>
            <person name="Ichikawa N."/>
            <person name="Katano-Makiyama Y."/>
            <person name="Hidaka K."/>
        </authorList>
    </citation>
    <scope>NUCLEOTIDE SEQUENCE [LARGE SCALE GENOMIC DNA]</scope>
    <source>
        <strain evidence="1 2">NBRC 107630</strain>
    </source>
</reference>
<evidence type="ECO:0000313" key="2">
    <source>
        <dbReference type="Proteomes" id="UP001458946"/>
    </source>
</evidence>
<comment type="caution">
    <text evidence="1">The sequence shown here is derived from an EMBL/GenBank/DDBJ whole genome shotgun (WGS) entry which is preliminary data.</text>
</comment>
<protein>
    <recommendedName>
        <fullName evidence="3">IrrE N-terminal-like domain-containing protein</fullName>
    </recommendedName>
</protein>
<name>A0ABP9VGE6_9DEIO</name>
<evidence type="ECO:0008006" key="3">
    <source>
        <dbReference type="Google" id="ProtNLM"/>
    </source>
</evidence>
<organism evidence="1 2">
    <name type="scientific">Deinococcus xinjiangensis</name>
    <dbReference type="NCBI Taxonomy" id="457454"/>
    <lineage>
        <taxon>Bacteria</taxon>
        <taxon>Thermotogati</taxon>
        <taxon>Deinococcota</taxon>
        <taxon>Deinococci</taxon>
        <taxon>Deinococcales</taxon>
        <taxon>Deinococcaceae</taxon>
        <taxon>Deinococcus</taxon>
    </lineage>
</organism>
<dbReference type="Proteomes" id="UP001458946">
    <property type="component" value="Unassembled WGS sequence"/>
</dbReference>
<gene>
    <name evidence="1" type="ORF">Dxin01_04051</name>
</gene>